<dbReference type="Pfam" id="PF13558">
    <property type="entry name" value="SbcC_Walker_B"/>
    <property type="match status" value="1"/>
</dbReference>
<reference evidence="12" key="1">
    <citation type="journal article" date="2023" name="Antibiotics">
        <title>Prevalence and Molecular Characterization of Methicillin-Resistant Staphylococci (MRS) and Mammaliicocci (MRM) in Dromedary Camels from Algeria: First Detection of SCCmec-mecC Hybrid in Methicillin-Resistant Mammaliicoccus lentus.</title>
        <authorList>
            <person name="Belhout C."/>
            <person name="Boyen F."/>
            <person name="Vereecke N."/>
            <person name="Theuns S."/>
            <person name="Taibi N."/>
            <person name="Stegger M."/>
            <person name="de la Fe-Rodriguez P.Y."/>
            <person name="Bouayad L."/>
            <person name="Elgroud R."/>
            <person name="Butaye P."/>
        </authorList>
    </citation>
    <scope>NUCLEOTIDE SEQUENCE</scope>
    <source>
        <strain evidence="12">7048</strain>
    </source>
</reference>
<keyword evidence="2" id="KW-0540">Nuclease</keyword>
<sequence length="1007" mass="118121">MRPLTLNMQYFGPFINETIDFNHLSKSQLFLISGKTGSGKTMIFDAMVYALYGETSTQSRDKVDLRSHFADPKLPSKVQFEFKIKNESYLVVRTIKYIKEGNKNPTNSTVEVYKEVDGEWSLQTSTINESNQYLNDILHMNVKQFRQILILPQGEFKQFLISNSTEKRSILRTLFDSDRFEALQEQLGEEMKKEIALIESHYQQISQCLSDLHDFDHETLKELKDIEGHRYKKVENALVQYEEIGKEKLDYQLKELKEQEIIVKNLEKKYEDKKIIKQNFDTLQEKQHELNMLNEQVEHINNLREQLRYLKTVQNITHQYNQLKEKQINKKETEKQHEELKTEKQEVHSQFEFYNNKLSEKLESQEDINKKRAFINKTNHIYTSIEQYYDSKEHLPEAKKQLEKLKEEITQKTNSITTLQESLKNIDADDEAEQNKLKQQESLKLELQQLENTQNQFQEKETLIATQKEIKSKLGELEQQQKNIEQSMKESDPFEVLTVEDEILKIQKHVHEGDACPICGSNIENLNGDIDFDSLRKEKEEQHEIKLMHQKISDDIVVYKERQNNTESQLKKLNDIESVSDKIQSVNDDLEKIQKEIADLRDSRQRSQKMKQEMHDLEKGLSQDEINSNSIQNEIKNYEHNMDYFNKETQFESIEDFSKQFKSFENEIKSYDQELETLQSRVNEYKEKLYQIENKLSSISERRQMLEEQVASIKSYLESEMDKQQIESYEQLDKLILSVNKIDEYQVEVTEFDKKYIKLEADVKELTEKVKDCDVPNLEDIISQLNTAKELEAEMTKLNTQLQLKVDQNKDKRDAIQKIIAKIERDLQEQEEMIELSRVMNGKNSEKLSLENYVLIYYLNNILDSANQQFVKMTNNRYQLVRKKEKSMGLSGLEIKVFDRFSNRTRHITSLSGGETFQASLSLAIGLSNIVQQEAGAVHLESMFIDEGFGTLDAETLETALDTLVNIQMSGRLVGIISHVSELKTRIPTILNVNKNGFLSTTSFTVN</sequence>
<dbReference type="AlphaFoldDB" id="A0AAX3W9S3"/>
<evidence type="ECO:0000256" key="4">
    <source>
        <dbReference type="ARBA" id="ARBA00022759"/>
    </source>
</evidence>
<dbReference type="PANTHER" id="PTHR32114:SF2">
    <property type="entry name" value="ABC TRANSPORTER ABCH.3"/>
    <property type="match status" value="1"/>
</dbReference>
<evidence type="ECO:0000256" key="10">
    <source>
        <dbReference type="SAM" id="Coils"/>
    </source>
</evidence>
<dbReference type="GO" id="GO:0016887">
    <property type="term" value="F:ATP hydrolysis activity"/>
    <property type="evidence" value="ECO:0007669"/>
    <property type="project" value="InterPro"/>
</dbReference>
<evidence type="ECO:0000256" key="3">
    <source>
        <dbReference type="ARBA" id="ARBA00022741"/>
    </source>
</evidence>
<evidence type="ECO:0000256" key="9">
    <source>
        <dbReference type="ARBA" id="ARBA00023172"/>
    </source>
</evidence>
<dbReference type="EMBL" id="CP118848">
    <property type="protein sequence ID" value="WHI61330.1"/>
    <property type="molecule type" value="Genomic_DNA"/>
</dbReference>
<keyword evidence="3" id="KW-0547">Nucleotide-binding</keyword>
<feature type="coiled-coil region" evidence="10">
    <location>
        <begin position="742"/>
        <end position="840"/>
    </location>
</feature>
<dbReference type="NCBIfam" id="NF041751">
    <property type="entry name" value="sbcc_Staph"/>
    <property type="match status" value="1"/>
</dbReference>
<dbReference type="GO" id="GO:0006302">
    <property type="term" value="P:double-strand break repair"/>
    <property type="evidence" value="ECO:0007669"/>
    <property type="project" value="InterPro"/>
</dbReference>
<feature type="coiled-coil region" evidence="10">
    <location>
        <begin position="249"/>
        <end position="357"/>
    </location>
</feature>
<evidence type="ECO:0000256" key="2">
    <source>
        <dbReference type="ARBA" id="ARBA00022722"/>
    </source>
</evidence>
<evidence type="ECO:0000313" key="13">
    <source>
        <dbReference type="Proteomes" id="UP001223261"/>
    </source>
</evidence>
<gene>
    <name evidence="12" type="ORF">PYH69_06795</name>
</gene>
<dbReference type="GO" id="GO:0004527">
    <property type="term" value="F:exonuclease activity"/>
    <property type="evidence" value="ECO:0007669"/>
    <property type="project" value="UniProtKB-KW"/>
</dbReference>
<keyword evidence="9" id="KW-0233">DNA recombination</keyword>
<keyword evidence="1" id="KW-0235">DNA replication</keyword>
<keyword evidence="6" id="KW-0269">Exonuclease</keyword>
<evidence type="ECO:0000259" key="11">
    <source>
        <dbReference type="Pfam" id="PF13476"/>
    </source>
</evidence>
<dbReference type="Proteomes" id="UP001223261">
    <property type="component" value="Chromosome"/>
</dbReference>
<dbReference type="InterPro" id="IPR038729">
    <property type="entry name" value="Rad50/SbcC_AAA"/>
</dbReference>
<dbReference type="GO" id="GO:0006260">
    <property type="term" value="P:DNA replication"/>
    <property type="evidence" value="ECO:0007669"/>
    <property type="project" value="UniProtKB-KW"/>
</dbReference>
<evidence type="ECO:0000313" key="12">
    <source>
        <dbReference type="EMBL" id="WHI61330.1"/>
    </source>
</evidence>
<protein>
    <submittedName>
        <fullName evidence="12">SMC family ATPase</fullName>
    </submittedName>
</protein>
<accession>A0AAX3W9S3</accession>
<keyword evidence="8 10" id="KW-0175">Coiled coil</keyword>
<organism evidence="12 13">
    <name type="scientific">Mammaliicoccus lentus</name>
    <name type="common">Staphylococcus lentus</name>
    <dbReference type="NCBI Taxonomy" id="42858"/>
    <lineage>
        <taxon>Bacteria</taxon>
        <taxon>Bacillati</taxon>
        <taxon>Bacillota</taxon>
        <taxon>Bacilli</taxon>
        <taxon>Bacillales</taxon>
        <taxon>Staphylococcaceae</taxon>
        <taxon>Mammaliicoccus</taxon>
    </lineage>
</organism>
<dbReference type="InterPro" id="IPR053380">
    <property type="entry name" value="SbcCD_Nuclease_C"/>
</dbReference>
<evidence type="ECO:0000256" key="1">
    <source>
        <dbReference type="ARBA" id="ARBA00022705"/>
    </source>
</evidence>
<dbReference type="GO" id="GO:0005524">
    <property type="term" value="F:ATP binding"/>
    <property type="evidence" value="ECO:0007669"/>
    <property type="project" value="UniProtKB-KW"/>
</dbReference>
<dbReference type="GO" id="GO:0006310">
    <property type="term" value="P:DNA recombination"/>
    <property type="evidence" value="ECO:0007669"/>
    <property type="project" value="UniProtKB-KW"/>
</dbReference>
<feature type="coiled-coil region" evidence="10">
    <location>
        <begin position="576"/>
        <end position="709"/>
    </location>
</feature>
<keyword evidence="4" id="KW-0255">Endonuclease</keyword>
<dbReference type="GO" id="GO:0004519">
    <property type="term" value="F:endonuclease activity"/>
    <property type="evidence" value="ECO:0007669"/>
    <property type="project" value="UniProtKB-KW"/>
</dbReference>
<name>A0AAX3W9S3_MAMLE</name>
<keyword evidence="5" id="KW-0378">Hydrolase</keyword>
<evidence type="ECO:0000256" key="6">
    <source>
        <dbReference type="ARBA" id="ARBA00022839"/>
    </source>
</evidence>
<evidence type="ECO:0000256" key="5">
    <source>
        <dbReference type="ARBA" id="ARBA00022801"/>
    </source>
</evidence>
<feature type="coiled-coil region" evidence="10">
    <location>
        <begin position="388"/>
        <end position="490"/>
    </location>
</feature>
<dbReference type="Pfam" id="PF13476">
    <property type="entry name" value="AAA_23"/>
    <property type="match status" value="1"/>
</dbReference>
<evidence type="ECO:0000256" key="7">
    <source>
        <dbReference type="ARBA" id="ARBA00022840"/>
    </source>
</evidence>
<feature type="domain" description="Rad50/SbcC-type AAA" evidence="11">
    <location>
        <begin position="6"/>
        <end position="212"/>
    </location>
</feature>
<keyword evidence="7" id="KW-0067">ATP-binding</keyword>
<evidence type="ECO:0000256" key="8">
    <source>
        <dbReference type="ARBA" id="ARBA00023054"/>
    </source>
</evidence>
<dbReference type="PANTHER" id="PTHR32114">
    <property type="entry name" value="ABC TRANSPORTER ABCH.3"/>
    <property type="match status" value="1"/>
</dbReference>
<proteinExistence type="predicted"/>
<dbReference type="RefSeq" id="WP_218729304.1">
    <property type="nucleotide sequence ID" value="NZ_CP118776.1"/>
</dbReference>